<reference evidence="4" key="2">
    <citation type="submission" date="2021-04" db="EMBL/GenBank/DDBJ databases">
        <authorList>
            <person name="Gilroy R."/>
        </authorList>
    </citation>
    <scope>NUCLEOTIDE SEQUENCE</scope>
    <source>
        <strain evidence="4">ChiGjej1B1-98</strain>
    </source>
</reference>
<dbReference type="PANTHER" id="PTHR10572:SF24">
    <property type="entry name" value="3-HYDROXY-3-METHYLGLUTARYL-COENZYME A REDUCTASE"/>
    <property type="match status" value="1"/>
</dbReference>
<comment type="pathway">
    <text evidence="3">Metabolic intermediate metabolism; (R)-mevalonate degradation; (S)-3-hydroxy-3-methylglutaryl-CoA from (R)-mevalonate: step 1/1.</text>
</comment>
<dbReference type="InterPro" id="IPR004553">
    <property type="entry name" value="HMG_CoA_Rdtase_bac-typ"/>
</dbReference>
<dbReference type="NCBIfam" id="TIGR00532">
    <property type="entry name" value="HMG_CoA_R_NAD"/>
    <property type="match status" value="1"/>
</dbReference>
<dbReference type="PROSITE" id="PS00066">
    <property type="entry name" value="HMG_COA_REDUCTASE_1"/>
    <property type="match status" value="1"/>
</dbReference>
<dbReference type="PANTHER" id="PTHR10572">
    <property type="entry name" value="3-HYDROXY-3-METHYLGLUTARYL-COENZYME A REDUCTASE"/>
    <property type="match status" value="1"/>
</dbReference>
<dbReference type="InterPro" id="IPR023074">
    <property type="entry name" value="HMG_CoA_Rdtase_cat_sf"/>
</dbReference>
<dbReference type="InterPro" id="IPR009029">
    <property type="entry name" value="HMG_CoA_Rdtase_sub-bd_dom_sf"/>
</dbReference>
<dbReference type="InterPro" id="IPR009023">
    <property type="entry name" value="HMG_CoA_Rdtase_NAD(P)-bd_sf"/>
</dbReference>
<evidence type="ECO:0000313" key="5">
    <source>
        <dbReference type="Proteomes" id="UP000824005"/>
    </source>
</evidence>
<evidence type="ECO:0000313" key="4">
    <source>
        <dbReference type="EMBL" id="HIY67361.1"/>
    </source>
</evidence>
<keyword evidence="3" id="KW-0520">NAD</keyword>
<dbReference type="GO" id="GO:0004420">
    <property type="term" value="F:hydroxymethylglutaryl-CoA reductase (NADPH) activity"/>
    <property type="evidence" value="ECO:0007669"/>
    <property type="project" value="InterPro"/>
</dbReference>
<comment type="similarity">
    <text evidence="1 3">Belongs to the HMG-CoA reductase family.</text>
</comment>
<dbReference type="Proteomes" id="UP000824005">
    <property type="component" value="Unassembled WGS sequence"/>
</dbReference>
<evidence type="ECO:0000256" key="2">
    <source>
        <dbReference type="ARBA" id="ARBA00023002"/>
    </source>
</evidence>
<dbReference type="CDD" id="cd00644">
    <property type="entry name" value="HMG-CoA_reductase_classII"/>
    <property type="match status" value="1"/>
</dbReference>
<comment type="catalytic activity">
    <reaction evidence="3">
        <text>(R)-mevalonate + 2 NAD(+) + CoA = (3S)-3-hydroxy-3-methylglutaryl-CoA + 2 NADH + 2 H(+)</text>
        <dbReference type="Rhea" id="RHEA:14833"/>
        <dbReference type="ChEBI" id="CHEBI:15378"/>
        <dbReference type="ChEBI" id="CHEBI:36464"/>
        <dbReference type="ChEBI" id="CHEBI:43074"/>
        <dbReference type="ChEBI" id="CHEBI:57287"/>
        <dbReference type="ChEBI" id="CHEBI:57540"/>
        <dbReference type="ChEBI" id="CHEBI:57945"/>
        <dbReference type="EC" id="1.1.1.88"/>
    </reaction>
</comment>
<accession>A0A9D1Z0I4</accession>
<dbReference type="PROSITE" id="PS00318">
    <property type="entry name" value="HMG_COA_REDUCTASE_2"/>
    <property type="match status" value="1"/>
</dbReference>
<proteinExistence type="inferred from homology"/>
<evidence type="ECO:0000256" key="3">
    <source>
        <dbReference type="RuleBase" id="RU361219"/>
    </source>
</evidence>
<reference evidence="4" key="1">
    <citation type="journal article" date="2021" name="PeerJ">
        <title>Extensive microbial diversity within the chicken gut microbiome revealed by metagenomics and culture.</title>
        <authorList>
            <person name="Gilroy R."/>
            <person name="Ravi A."/>
            <person name="Getino M."/>
            <person name="Pursley I."/>
            <person name="Horton D.L."/>
            <person name="Alikhan N.F."/>
            <person name="Baker D."/>
            <person name="Gharbi K."/>
            <person name="Hall N."/>
            <person name="Watson M."/>
            <person name="Adriaenssens E.M."/>
            <person name="Foster-Nyarko E."/>
            <person name="Jarju S."/>
            <person name="Secka A."/>
            <person name="Antonio M."/>
            <person name="Oren A."/>
            <person name="Chaudhuri R.R."/>
            <person name="La Ragione R."/>
            <person name="Hildebrand F."/>
            <person name="Pallen M.J."/>
        </authorList>
    </citation>
    <scope>NUCLEOTIDE SEQUENCE</scope>
    <source>
        <strain evidence="4">ChiGjej1B1-98</strain>
    </source>
</reference>
<dbReference type="SUPFAM" id="SSF56542">
    <property type="entry name" value="Substrate-binding domain of HMG-CoA reductase"/>
    <property type="match status" value="1"/>
</dbReference>
<keyword evidence="2 3" id="KW-0560">Oxidoreductase</keyword>
<dbReference type="Gene3D" id="1.10.8.660">
    <property type="match status" value="1"/>
</dbReference>
<dbReference type="SUPFAM" id="SSF55035">
    <property type="entry name" value="NAD-binding domain of HMG-CoA reductase"/>
    <property type="match status" value="1"/>
</dbReference>
<protein>
    <recommendedName>
        <fullName evidence="3">3-hydroxy-3-methylglutaryl coenzyme A reductase</fullName>
        <shortName evidence="3">HMG-CoA reductase</shortName>
        <ecNumber evidence="3">1.1.1.88</ecNumber>
    </recommendedName>
</protein>
<evidence type="ECO:0000256" key="1">
    <source>
        <dbReference type="ARBA" id="ARBA00007661"/>
    </source>
</evidence>
<dbReference type="EMBL" id="DXDC01000420">
    <property type="protein sequence ID" value="HIY67361.1"/>
    <property type="molecule type" value="Genomic_DNA"/>
</dbReference>
<dbReference type="EC" id="1.1.1.88" evidence="3"/>
<dbReference type="GO" id="GO:0015936">
    <property type="term" value="P:coenzyme A metabolic process"/>
    <property type="evidence" value="ECO:0007669"/>
    <property type="project" value="InterPro"/>
</dbReference>
<dbReference type="PROSITE" id="PS50065">
    <property type="entry name" value="HMG_COA_REDUCTASE_4"/>
    <property type="match status" value="1"/>
</dbReference>
<gene>
    <name evidence="4" type="ORF">H9830_13930</name>
</gene>
<dbReference type="AlphaFoldDB" id="A0A9D1Z0I4"/>
<dbReference type="InterPro" id="IPR023076">
    <property type="entry name" value="HMG_CoA_Rdtase_CS"/>
</dbReference>
<organism evidence="4 5">
    <name type="scientific">Candidatus Agrococcus pullicola</name>
    <dbReference type="NCBI Taxonomy" id="2838429"/>
    <lineage>
        <taxon>Bacteria</taxon>
        <taxon>Bacillati</taxon>
        <taxon>Actinomycetota</taxon>
        <taxon>Actinomycetes</taxon>
        <taxon>Micrococcales</taxon>
        <taxon>Microbacteriaceae</taxon>
        <taxon>Agrococcus</taxon>
    </lineage>
</organism>
<dbReference type="PROSITE" id="PS01192">
    <property type="entry name" value="HMG_COA_REDUCTASE_3"/>
    <property type="match status" value="1"/>
</dbReference>
<comment type="caution">
    <text evidence="4">The sequence shown here is derived from an EMBL/GenBank/DDBJ whole genome shotgun (WGS) entry which is preliminary data.</text>
</comment>
<dbReference type="GO" id="GO:0140643">
    <property type="term" value="F:hydroxymethylglutaryl-CoA reductase (NADH) activity"/>
    <property type="evidence" value="ECO:0007669"/>
    <property type="project" value="UniProtKB-EC"/>
</dbReference>
<dbReference type="Gene3D" id="3.90.770.10">
    <property type="entry name" value="3-hydroxy-3-methylglutaryl-coenzyme A Reductase, Chain A, domain 2"/>
    <property type="match status" value="2"/>
</dbReference>
<dbReference type="PRINTS" id="PR00071">
    <property type="entry name" value="HMGCOARDTASE"/>
</dbReference>
<dbReference type="Pfam" id="PF00368">
    <property type="entry name" value="HMG-CoA_red"/>
    <property type="match status" value="1"/>
</dbReference>
<dbReference type="InterPro" id="IPR002202">
    <property type="entry name" value="HMG_CoA_Rdtase"/>
</dbReference>
<sequence length="447" mass="47161">MLHIVSVGASCLNEFAAQRREKRSNVAGTSRLSGLRNEEPASRLQKVAEQVPSLDAHLYALRSGGLDAERSDRMIEHAVGQIGVPVGVATNFIVNGREVLVPMATEEPSVVAAASNVARMTRSAGGFFTSSTQPLMQAQVQLLDVADPHAAKLRIQEHEERFLSLANEQDPRLVEIGGGARELIVRVIEGRRRTHVVVHLVVHVGDAMGANAVNTMAEALAPELARVAQGRSLLRILTNKADLRLSRARAVIPASEIGGEQVVADMVAAVDFALDDPYRAATHNKGIMNGVTAVVLATGNDTRAVEAGAHSHAVRDGRYTSLSHFDLDVEGNLVASLELPMPVGLVGGATRTHPAAQAAVAMTESETAQELAELITAVGLAQNIAAVRALSAEGIQQGHMSLHARNVAVAAGAVGDEVDAVSSAMVAERAVRVDVAERILAEHRAAR</sequence>
<name>A0A9D1Z0I4_9MICO</name>